<dbReference type="eggNOG" id="ENOG5034234">
    <property type="taxonomic scope" value="Bacteria"/>
</dbReference>
<dbReference type="PROSITE" id="PS51257">
    <property type="entry name" value="PROKAR_LIPOPROTEIN"/>
    <property type="match status" value="1"/>
</dbReference>
<reference evidence="2 3" key="1">
    <citation type="journal article" date="2012" name="Int. J. Syst. Evol. Microbiol.">
        <title>Vibrio caribbeanicus sp. nov., isolated from the marine sponge Scleritoderma cyanea.</title>
        <authorList>
            <person name="Hoffmann M."/>
            <person name="Monday S.R."/>
            <person name="Allard M.W."/>
            <person name="Strain E.A."/>
            <person name="Whittaker P."/>
            <person name="Naum M."/>
            <person name="McCarthy P.J."/>
            <person name="Lopez J.V."/>
            <person name="Fischer M."/>
            <person name="Brown E.W."/>
        </authorList>
    </citation>
    <scope>NUCLEOTIDE SEQUENCE [LARGE SCALE GENOMIC DNA]</scope>
    <source>
        <strain evidence="3">DSMZ 21326</strain>
    </source>
</reference>
<dbReference type="AlphaFoldDB" id="E8MDE2"/>
<dbReference type="OrthoDB" id="5817001at2"/>
<sequence length="142" mass="15163">MKRSVILMTVALVLVGCEDANKMIDQAQQAANDAVDSVQSQVESLNLEQLNLEQFGDAKQSAQEFTASLEEIISLDYTDPLAISQATDKFANAYQCLVDATSTSSAEKLLNGFLESIGSAQAESLIEQGLAKAEQAQSCVTP</sequence>
<accession>E8MDE2</accession>
<dbReference type="Proteomes" id="UP000006228">
    <property type="component" value="Unassembled WGS sequence"/>
</dbReference>
<dbReference type="GeneID" id="95571536"/>
<comment type="caution">
    <text evidence="2">The sequence shown here is derived from an EMBL/GenBank/DDBJ whole genome shotgun (WGS) entry which is preliminary data.</text>
</comment>
<feature type="coiled-coil region" evidence="1">
    <location>
        <begin position="17"/>
        <end position="48"/>
    </location>
</feature>
<dbReference type="EMBL" id="AEVT01000122">
    <property type="protein sequence ID" value="EGA67928.1"/>
    <property type="molecule type" value="Genomic_DNA"/>
</dbReference>
<dbReference type="RefSeq" id="WP_008081562.1">
    <property type="nucleotide sequence ID" value="NZ_AEVT01000122.1"/>
</dbReference>
<organism evidence="2 3">
    <name type="scientific">Vibrio sinaloensis DSM 21326</name>
    <dbReference type="NCBI Taxonomy" id="945550"/>
    <lineage>
        <taxon>Bacteria</taxon>
        <taxon>Pseudomonadati</taxon>
        <taxon>Pseudomonadota</taxon>
        <taxon>Gammaproteobacteria</taxon>
        <taxon>Vibrionales</taxon>
        <taxon>Vibrionaceae</taxon>
        <taxon>Vibrio</taxon>
        <taxon>Vibrio oreintalis group</taxon>
    </lineage>
</organism>
<name>E8MDE2_PHOS4</name>
<protein>
    <submittedName>
        <fullName evidence="2">Putative lipoprotein</fullName>
    </submittedName>
</protein>
<evidence type="ECO:0000313" key="2">
    <source>
        <dbReference type="EMBL" id="EGA67928.1"/>
    </source>
</evidence>
<gene>
    <name evidence="2" type="ORF">VISI1226_08374</name>
</gene>
<keyword evidence="1" id="KW-0175">Coiled coil</keyword>
<evidence type="ECO:0000256" key="1">
    <source>
        <dbReference type="SAM" id="Coils"/>
    </source>
</evidence>
<evidence type="ECO:0000313" key="3">
    <source>
        <dbReference type="Proteomes" id="UP000006228"/>
    </source>
</evidence>
<proteinExistence type="predicted"/>
<keyword evidence="2" id="KW-0449">Lipoprotein</keyword>